<organism evidence="2 3">
    <name type="scientific">Muraenolepis orangiensis</name>
    <name type="common">Patagonian moray cod</name>
    <dbReference type="NCBI Taxonomy" id="630683"/>
    <lineage>
        <taxon>Eukaryota</taxon>
        <taxon>Metazoa</taxon>
        <taxon>Chordata</taxon>
        <taxon>Craniata</taxon>
        <taxon>Vertebrata</taxon>
        <taxon>Euteleostomi</taxon>
        <taxon>Actinopterygii</taxon>
        <taxon>Neopterygii</taxon>
        <taxon>Teleostei</taxon>
        <taxon>Neoteleostei</taxon>
        <taxon>Acanthomorphata</taxon>
        <taxon>Zeiogadaria</taxon>
        <taxon>Gadariae</taxon>
        <taxon>Gadiformes</taxon>
        <taxon>Muraenolepidoidei</taxon>
        <taxon>Muraenolepididae</taxon>
        <taxon>Muraenolepis</taxon>
    </lineage>
</organism>
<comment type="caution">
    <text evidence="2">The sequence shown here is derived from an EMBL/GenBank/DDBJ whole genome shotgun (WGS) entry which is preliminary data.</text>
</comment>
<reference evidence="2" key="1">
    <citation type="submission" date="2022-07" db="EMBL/GenBank/DDBJ databases">
        <title>Chromosome-level genome of Muraenolepis orangiensis.</title>
        <authorList>
            <person name="Kim J."/>
        </authorList>
    </citation>
    <scope>NUCLEOTIDE SEQUENCE</scope>
    <source>
        <strain evidence="2">KU_S4_2022</strain>
        <tissue evidence="2">Muscle</tissue>
    </source>
</reference>
<sequence>MGSARSRRRKAEREGLSLGRGTVLFGQSPPCSIRLYVHQEEVETLPGGEDSCVHSPAREEEGGHAWVS</sequence>
<protein>
    <submittedName>
        <fullName evidence="2">Uncharacterized protein</fullName>
    </submittedName>
</protein>
<name>A0A9Q0ETH8_9TELE</name>
<dbReference type="AlphaFoldDB" id="A0A9Q0ETH8"/>
<feature type="compositionally biased region" description="Basic and acidic residues" evidence="1">
    <location>
        <begin position="56"/>
        <end position="68"/>
    </location>
</feature>
<evidence type="ECO:0000313" key="3">
    <source>
        <dbReference type="Proteomes" id="UP001148018"/>
    </source>
</evidence>
<feature type="region of interest" description="Disordered" evidence="1">
    <location>
        <begin position="46"/>
        <end position="68"/>
    </location>
</feature>
<evidence type="ECO:0000256" key="1">
    <source>
        <dbReference type="SAM" id="MobiDB-lite"/>
    </source>
</evidence>
<evidence type="ECO:0000313" key="2">
    <source>
        <dbReference type="EMBL" id="KAJ3612964.1"/>
    </source>
</evidence>
<gene>
    <name evidence="2" type="ORF">NHX12_019221</name>
</gene>
<proteinExistence type="predicted"/>
<accession>A0A9Q0ETH8</accession>
<keyword evidence="3" id="KW-1185">Reference proteome</keyword>
<dbReference type="EMBL" id="JANIIK010000035">
    <property type="protein sequence ID" value="KAJ3612964.1"/>
    <property type="molecule type" value="Genomic_DNA"/>
</dbReference>
<dbReference type="OrthoDB" id="430637at2759"/>
<dbReference type="Proteomes" id="UP001148018">
    <property type="component" value="Unassembled WGS sequence"/>
</dbReference>